<feature type="compositionally biased region" description="Polar residues" evidence="1">
    <location>
        <begin position="541"/>
        <end position="554"/>
    </location>
</feature>
<dbReference type="OrthoDB" id="3935074at2759"/>
<evidence type="ECO:0000313" key="4">
    <source>
        <dbReference type="Proteomes" id="UP000800041"/>
    </source>
</evidence>
<feature type="compositionally biased region" description="Polar residues" evidence="1">
    <location>
        <begin position="290"/>
        <end position="304"/>
    </location>
</feature>
<sequence>MVFSAASKIDLNAHDPGWATKFRLRIVQQLLAAVVVILSMGVVTKSSVFQSTAWDFDYRIALVIPFAICTLIFNAVNMVLLFKRRRALPAKANIIFHGVFTVCFIIAGILSIRYGVIALLRSYEDPYMPVRGYGGAYSIEITAMNGSTIIVTPQNINHCPAFPNCMVQGKWMAGSQMRARMGLVACVFFMLCIPFHVVLTILHVKLFRRDKATTNQTFRVGRRYPDKIIFSEDIQMAKSPLEPPENVFKHPYSKMSSASASDACLISHTRDASNADSRKSGAGDRGSKMSRISIQGKNSFQAQKNDLEIRSIPGRGGLGYHHPDTVGSSTSLPLGSPLPVNEKDLPSPMVTELQSSDPEKGNLEVDDAMDAPLVNPSESEEPRSKSKKKSRRISAFSTVTAQEAALSRNPSSASAMSFLKGPLSFSKRNSDIPPPPPLVLADSNTNFDLPQSGFDRYEIPRESFDWEEPNLTALPAPTRPRGFSFRSPTTPSPGLAAGLSFTSPKSSPPKSNVDPPQRGRRLHKNEPRSPTSPHAAGAPNNLATSPPGSPSNDIMTPPPLLSPSDSRPTTPSQMRWPFTAAGGIDGLRQSFQIEQGLDPSAPAPTLSRPGTRGQSKERGGGGGGRRSSSRERFGISLGGGKGTGRGRKWSAGSADGEKMRRKLSKESVTDGQREREEIEEYLRGVRQWGGKGGNGNPAQVRWSEASQRRGSASVVERREEEAARAREGVVDDGKEDVGDR</sequence>
<feature type="transmembrane region" description="Helical" evidence="2">
    <location>
        <begin position="60"/>
        <end position="82"/>
    </location>
</feature>
<dbReference type="EMBL" id="ML977163">
    <property type="protein sequence ID" value="KAF1985249.1"/>
    <property type="molecule type" value="Genomic_DNA"/>
</dbReference>
<dbReference type="AlphaFoldDB" id="A0A6G1GWW8"/>
<proteinExistence type="predicted"/>
<feature type="compositionally biased region" description="Basic and acidic residues" evidence="1">
    <location>
        <begin position="455"/>
        <end position="464"/>
    </location>
</feature>
<feature type="transmembrane region" description="Helical" evidence="2">
    <location>
        <begin position="94"/>
        <end position="120"/>
    </location>
</feature>
<feature type="region of interest" description="Disordered" evidence="1">
    <location>
        <begin position="423"/>
        <end position="740"/>
    </location>
</feature>
<keyword evidence="4" id="KW-1185">Reference proteome</keyword>
<feature type="transmembrane region" description="Helical" evidence="2">
    <location>
        <begin position="181"/>
        <end position="202"/>
    </location>
</feature>
<gene>
    <name evidence="3" type="ORF">K402DRAFT_455225</name>
</gene>
<evidence type="ECO:0000256" key="2">
    <source>
        <dbReference type="SAM" id="Phobius"/>
    </source>
</evidence>
<protein>
    <submittedName>
        <fullName evidence="3">Uncharacterized protein</fullName>
    </submittedName>
</protein>
<name>A0A6G1GWW8_9PEZI</name>
<feature type="transmembrane region" description="Helical" evidence="2">
    <location>
        <begin position="30"/>
        <end position="48"/>
    </location>
</feature>
<feature type="compositionally biased region" description="Low complexity" evidence="1">
    <location>
        <begin position="562"/>
        <end position="572"/>
    </location>
</feature>
<evidence type="ECO:0000313" key="3">
    <source>
        <dbReference type="EMBL" id="KAF1985249.1"/>
    </source>
</evidence>
<dbReference type="Proteomes" id="UP000800041">
    <property type="component" value="Unassembled WGS sequence"/>
</dbReference>
<feature type="compositionally biased region" description="Basic and acidic residues" evidence="1">
    <location>
        <begin position="715"/>
        <end position="740"/>
    </location>
</feature>
<feature type="compositionally biased region" description="Low complexity" evidence="1">
    <location>
        <begin position="325"/>
        <end position="340"/>
    </location>
</feature>
<evidence type="ECO:0000256" key="1">
    <source>
        <dbReference type="SAM" id="MobiDB-lite"/>
    </source>
</evidence>
<reference evidence="3" key="1">
    <citation type="journal article" date="2020" name="Stud. Mycol.">
        <title>101 Dothideomycetes genomes: a test case for predicting lifestyles and emergence of pathogens.</title>
        <authorList>
            <person name="Haridas S."/>
            <person name="Albert R."/>
            <person name="Binder M."/>
            <person name="Bloem J."/>
            <person name="Labutti K."/>
            <person name="Salamov A."/>
            <person name="Andreopoulos B."/>
            <person name="Baker S."/>
            <person name="Barry K."/>
            <person name="Bills G."/>
            <person name="Bluhm B."/>
            <person name="Cannon C."/>
            <person name="Castanera R."/>
            <person name="Culley D."/>
            <person name="Daum C."/>
            <person name="Ezra D."/>
            <person name="Gonzalez J."/>
            <person name="Henrissat B."/>
            <person name="Kuo A."/>
            <person name="Liang C."/>
            <person name="Lipzen A."/>
            <person name="Lutzoni F."/>
            <person name="Magnuson J."/>
            <person name="Mondo S."/>
            <person name="Nolan M."/>
            <person name="Ohm R."/>
            <person name="Pangilinan J."/>
            <person name="Park H.-J."/>
            <person name="Ramirez L."/>
            <person name="Alfaro M."/>
            <person name="Sun H."/>
            <person name="Tritt A."/>
            <person name="Yoshinaga Y."/>
            <person name="Zwiers L.-H."/>
            <person name="Turgeon B."/>
            <person name="Goodwin S."/>
            <person name="Spatafora J."/>
            <person name="Crous P."/>
            <person name="Grigoriev I."/>
        </authorList>
    </citation>
    <scope>NUCLEOTIDE SEQUENCE</scope>
    <source>
        <strain evidence="3">CBS 113979</strain>
    </source>
</reference>
<feature type="region of interest" description="Disordered" evidence="1">
    <location>
        <begin position="269"/>
        <end position="395"/>
    </location>
</feature>
<keyword evidence="2" id="KW-1133">Transmembrane helix</keyword>
<organism evidence="3 4">
    <name type="scientific">Aulographum hederae CBS 113979</name>
    <dbReference type="NCBI Taxonomy" id="1176131"/>
    <lineage>
        <taxon>Eukaryota</taxon>
        <taxon>Fungi</taxon>
        <taxon>Dikarya</taxon>
        <taxon>Ascomycota</taxon>
        <taxon>Pezizomycotina</taxon>
        <taxon>Dothideomycetes</taxon>
        <taxon>Pleosporomycetidae</taxon>
        <taxon>Aulographales</taxon>
        <taxon>Aulographaceae</taxon>
    </lineage>
</organism>
<accession>A0A6G1GWW8</accession>
<keyword evidence="2" id="KW-0472">Membrane</keyword>
<keyword evidence="2" id="KW-0812">Transmembrane</keyword>
<feature type="compositionally biased region" description="Basic and acidic residues" evidence="1">
    <location>
        <begin position="269"/>
        <end position="287"/>
    </location>
</feature>
<feature type="compositionally biased region" description="Basic and acidic residues" evidence="1">
    <location>
        <begin position="664"/>
        <end position="683"/>
    </location>
</feature>